<dbReference type="SUPFAM" id="SSF56112">
    <property type="entry name" value="Protein kinase-like (PK-like)"/>
    <property type="match status" value="1"/>
</dbReference>
<dbReference type="InterPro" id="IPR000719">
    <property type="entry name" value="Prot_kinase_dom"/>
</dbReference>
<keyword evidence="2" id="KW-0547">Nucleotide-binding</keyword>
<dbReference type="GO" id="GO:0016301">
    <property type="term" value="F:kinase activity"/>
    <property type="evidence" value="ECO:0007669"/>
    <property type="project" value="UniProtKB-KW"/>
</dbReference>
<keyword evidence="4" id="KW-0067">ATP-binding</keyword>
<keyword evidence="1" id="KW-0808">Transferase</keyword>
<proteinExistence type="predicted"/>
<evidence type="ECO:0000256" key="3">
    <source>
        <dbReference type="ARBA" id="ARBA00022777"/>
    </source>
</evidence>
<dbReference type="PANTHER" id="PTHR43289">
    <property type="entry name" value="MITOGEN-ACTIVATED PROTEIN KINASE KINASE KINASE 20-RELATED"/>
    <property type="match status" value="1"/>
</dbReference>
<evidence type="ECO:0000259" key="6">
    <source>
        <dbReference type="PROSITE" id="PS50011"/>
    </source>
</evidence>
<keyword evidence="8" id="KW-1185">Reference proteome</keyword>
<dbReference type="Gene3D" id="3.30.200.20">
    <property type="entry name" value="Phosphorylase Kinase, domain 1"/>
    <property type="match status" value="1"/>
</dbReference>
<evidence type="ECO:0000313" key="7">
    <source>
        <dbReference type="EMBL" id="MDC0718270.1"/>
    </source>
</evidence>
<evidence type="ECO:0000256" key="2">
    <source>
        <dbReference type="ARBA" id="ARBA00022741"/>
    </source>
</evidence>
<sequence>MDPSSHTLEPAPGESSGVIKIPSLAQEADPASRSGNRFAKLAEPDEPDDLIERTVGNYRLVRSLGGRGLATVYEARAVAGGDRRFAVKVLRNANFNRGALDVVQRRFVQEARVASRLHHPHIGDVVDFGTDAVLAYIVTELLEGESLRETLTRHGPLPWTRVLPMFLHICDALEAAHAQGVIHRDLKPSNVYRVRHASSDDYVKVVDFGLARIVDEDLPEGLLAGGVLLSTPEYMAPELIRGSKPDPRVDIYAVGVLLYELLTGSCPFKSGKQTTVLAMQLLDTPIPPRRVAPDANIPGVVERVILKALSKAPEERYQNIMELRLALLDDNRIGRAEASAVPAKISSGPIKSATSGSAPVKESSVGVTIVLALIAAGLIAWVLVGTPGLEYVTGAPPPGPAPMVAPAAAVAPLDGQPPAATDPRVLETTPPVPSQDPPIEAAGEPQEPPPEPDDPPVALPSTPPEPLPPSHPEPTALKAGRTIKSSETGAKEPVNYDIVDDPNEATVVTEGQIDDLLKPFRPAAAQCGRQHGVELESTVTFKFMLTKDGRLTQIKPVGRPASDPAAVCMIELIRDARLPVPAGSSFKHAFFDYGFRVY</sequence>
<dbReference type="PANTHER" id="PTHR43289:SF6">
    <property type="entry name" value="SERINE_THREONINE-PROTEIN KINASE NEKL-3"/>
    <property type="match status" value="1"/>
</dbReference>
<comment type="caution">
    <text evidence="7">The sequence shown here is derived from an EMBL/GenBank/DDBJ whole genome shotgun (WGS) entry which is preliminary data.</text>
</comment>
<dbReference type="RefSeq" id="WP_272086749.1">
    <property type="nucleotide sequence ID" value="NZ_JAQNDL010000001.1"/>
</dbReference>
<dbReference type="EMBL" id="JAQNDL010000001">
    <property type="protein sequence ID" value="MDC0718270.1"/>
    <property type="molecule type" value="Genomic_DNA"/>
</dbReference>
<keyword evidence="3 7" id="KW-0418">Kinase</keyword>
<gene>
    <name evidence="7" type="ORF">POL25_15285</name>
</gene>
<reference evidence="7 8" key="1">
    <citation type="submission" date="2022-11" db="EMBL/GenBank/DDBJ databases">
        <title>Minimal conservation of predation-associated metabolite biosynthetic gene clusters underscores biosynthetic potential of Myxococcota including descriptions for ten novel species: Archangium lansinium sp. nov., Myxococcus landrumus sp. nov., Nannocystis bai.</title>
        <authorList>
            <person name="Ahearne A."/>
            <person name="Stevens C."/>
            <person name="Dowd S."/>
        </authorList>
    </citation>
    <scope>NUCLEOTIDE SEQUENCE [LARGE SCALE GENOMIC DNA]</scope>
    <source>
        <strain evidence="7 8">BB15-2</strain>
    </source>
</reference>
<name>A0ABT5DXB9_9BACT</name>
<dbReference type="Gene3D" id="1.10.510.10">
    <property type="entry name" value="Transferase(Phosphotransferase) domain 1"/>
    <property type="match status" value="1"/>
</dbReference>
<evidence type="ECO:0000256" key="1">
    <source>
        <dbReference type="ARBA" id="ARBA00022679"/>
    </source>
</evidence>
<accession>A0ABT5DXB9</accession>
<evidence type="ECO:0000256" key="5">
    <source>
        <dbReference type="SAM" id="MobiDB-lite"/>
    </source>
</evidence>
<feature type="region of interest" description="Disordered" evidence="5">
    <location>
        <begin position="1"/>
        <end position="45"/>
    </location>
</feature>
<feature type="compositionally biased region" description="Pro residues" evidence="5">
    <location>
        <begin position="455"/>
        <end position="472"/>
    </location>
</feature>
<dbReference type="Proteomes" id="UP001221686">
    <property type="component" value="Unassembled WGS sequence"/>
</dbReference>
<organism evidence="7 8">
    <name type="scientific">Nannocystis bainbridge</name>
    <dbReference type="NCBI Taxonomy" id="2995303"/>
    <lineage>
        <taxon>Bacteria</taxon>
        <taxon>Pseudomonadati</taxon>
        <taxon>Myxococcota</taxon>
        <taxon>Polyangia</taxon>
        <taxon>Nannocystales</taxon>
        <taxon>Nannocystaceae</taxon>
        <taxon>Nannocystis</taxon>
    </lineage>
</organism>
<feature type="domain" description="Protein kinase" evidence="6">
    <location>
        <begin position="58"/>
        <end position="328"/>
    </location>
</feature>
<feature type="region of interest" description="Disordered" evidence="5">
    <location>
        <begin position="412"/>
        <end position="497"/>
    </location>
</feature>
<evidence type="ECO:0000313" key="8">
    <source>
        <dbReference type="Proteomes" id="UP001221686"/>
    </source>
</evidence>
<dbReference type="CDD" id="cd14014">
    <property type="entry name" value="STKc_PknB_like"/>
    <property type="match status" value="1"/>
</dbReference>
<dbReference type="PROSITE" id="PS50011">
    <property type="entry name" value="PROTEIN_KINASE_DOM"/>
    <property type="match status" value="1"/>
</dbReference>
<evidence type="ECO:0000256" key="4">
    <source>
        <dbReference type="ARBA" id="ARBA00022840"/>
    </source>
</evidence>
<dbReference type="InterPro" id="IPR011009">
    <property type="entry name" value="Kinase-like_dom_sf"/>
</dbReference>
<dbReference type="Pfam" id="PF00069">
    <property type="entry name" value="Pkinase"/>
    <property type="match status" value="1"/>
</dbReference>
<protein>
    <submittedName>
        <fullName evidence="7">Serine/threonine-protein kinase</fullName>
    </submittedName>
</protein>
<dbReference type="SMART" id="SM00220">
    <property type="entry name" value="S_TKc"/>
    <property type="match status" value="1"/>
</dbReference>